<dbReference type="Proteomes" id="UP001221142">
    <property type="component" value="Unassembled WGS sequence"/>
</dbReference>
<accession>A0AAD7BDB4</accession>
<evidence type="ECO:0000313" key="3">
    <source>
        <dbReference type="Proteomes" id="UP001221142"/>
    </source>
</evidence>
<sequence length="214" mass="23804">MKPTSNNLDLTGAELSLCEKRLASGMLQPASARTPGSEDPVERRLEPVQKELRARAKATTRPQEGVEWVQHDGPSMASKTAQESKSGDDNWGDEDKDEDGGGERSGERQRRRERVLRRGNLAQRRGRVGSCCVGGEGQAERRLNRAVMLERQAMVTVVVVIGIDGVRYLSARAGERVSTGWAGRQGKESLRAQRRITDEQRENQEPAQPDEWVM</sequence>
<feature type="compositionally biased region" description="Basic and acidic residues" evidence="1">
    <location>
        <begin position="40"/>
        <end position="54"/>
    </location>
</feature>
<evidence type="ECO:0000313" key="2">
    <source>
        <dbReference type="EMBL" id="KAJ7617196.1"/>
    </source>
</evidence>
<comment type="caution">
    <text evidence="2">The sequence shown here is derived from an EMBL/GenBank/DDBJ whole genome shotgun (WGS) entry which is preliminary data.</text>
</comment>
<feature type="region of interest" description="Disordered" evidence="1">
    <location>
        <begin position="25"/>
        <end position="119"/>
    </location>
</feature>
<gene>
    <name evidence="2" type="ORF">FB45DRAFT_872656</name>
</gene>
<feature type="compositionally biased region" description="Basic and acidic residues" evidence="1">
    <location>
        <begin position="99"/>
        <end position="110"/>
    </location>
</feature>
<keyword evidence="3" id="KW-1185">Reference proteome</keyword>
<feature type="region of interest" description="Disordered" evidence="1">
    <location>
        <begin position="180"/>
        <end position="214"/>
    </location>
</feature>
<dbReference type="EMBL" id="JARKIF010000021">
    <property type="protein sequence ID" value="KAJ7617196.1"/>
    <property type="molecule type" value="Genomic_DNA"/>
</dbReference>
<proteinExistence type="predicted"/>
<organism evidence="2 3">
    <name type="scientific">Roridomyces roridus</name>
    <dbReference type="NCBI Taxonomy" id="1738132"/>
    <lineage>
        <taxon>Eukaryota</taxon>
        <taxon>Fungi</taxon>
        <taxon>Dikarya</taxon>
        <taxon>Basidiomycota</taxon>
        <taxon>Agaricomycotina</taxon>
        <taxon>Agaricomycetes</taxon>
        <taxon>Agaricomycetidae</taxon>
        <taxon>Agaricales</taxon>
        <taxon>Marasmiineae</taxon>
        <taxon>Mycenaceae</taxon>
        <taxon>Roridomyces</taxon>
    </lineage>
</organism>
<feature type="compositionally biased region" description="Basic and acidic residues" evidence="1">
    <location>
        <begin position="185"/>
        <end position="204"/>
    </location>
</feature>
<reference evidence="2" key="1">
    <citation type="submission" date="2023-03" db="EMBL/GenBank/DDBJ databases">
        <title>Massive genome expansion in bonnet fungi (Mycena s.s.) driven by repeated elements and novel gene families across ecological guilds.</title>
        <authorList>
            <consortium name="Lawrence Berkeley National Laboratory"/>
            <person name="Harder C.B."/>
            <person name="Miyauchi S."/>
            <person name="Viragh M."/>
            <person name="Kuo A."/>
            <person name="Thoen E."/>
            <person name="Andreopoulos B."/>
            <person name="Lu D."/>
            <person name="Skrede I."/>
            <person name="Drula E."/>
            <person name="Henrissat B."/>
            <person name="Morin E."/>
            <person name="Kohler A."/>
            <person name="Barry K."/>
            <person name="LaButti K."/>
            <person name="Morin E."/>
            <person name="Salamov A."/>
            <person name="Lipzen A."/>
            <person name="Mereny Z."/>
            <person name="Hegedus B."/>
            <person name="Baldrian P."/>
            <person name="Stursova M."/>
            <person name="Weitz H."/>
            <person name="Taylor A."/>
            <person name="Grigoriev I.V."/>
            <person name="Nagy L.G."/>
            <person name="Martin F."/>
            <person name="Kauserud H."/>
        </authorList>
    </citation>
    <scope>NUCLEOTIDE SEQUENCE</scope>
    <source>
        <strain evidence="2">9284</strain>
    </source>
</reference>
<name>A0AAD7BDB4_9AGAR</name>
<protein>
    <submittedName>
        <fullName evidence="2">Uncharacterized protein</fullName>
    </submittedName>
</protein>
<dbReference type="AlphaFoldDB" id="A0AAD7BDB4"/>
<evidence type="ECO:0000256" key="1">
    <source>
        <dbReference type="SAM" id="MobiDB-lite"/>
    </source>
</evidence>